<name>A0ABZ2D5F3_9SPHN</name>
<feature type="region of interest" description="Disordered" evidence="1">
    <location>
        <begin position="1"/>
        <end position="21"/>
    </location>
</feature>
<evidence type="ECO:0000256" key="1">
    <source>
        <dbReference type="SAM" id="MobiDB-lite"/>
    </source>
</evidence>
<dbReference type="Proteomes" id="UP001335183">
    <property type="component" value="Chromosome"/>
</dbReference>
<gene>
    <name evidence="2" type="ORF">V5F89_04670</name>
</gene>
<organism evidence="2 3">
    <name type="scientific">Pelagerythrobacter marensis</name>
    <dbReference type="NCBI Taxonomy" id="543877"/>
    <lineage>
        <taxon>Bacteria</taxon>
        <taxon>Pseudomonadati</taxon>
        <taxon>Pseudomonadota</taxon>
        <taxon>Alphaproteobacteria</taxon>
        <taxon>Sphingomonadales</taxon>
        <taxon>Erythrobacteraceae</taxon>
        <taxon>Pelagerythrobacter</taxon>
    </lineage>
</organism>
<keyword evidence="3" id="KW-1185">Reference proteome</keyword>
<sequence>MGEKSDAKTQRLRRERDEAEHEGAIAKRLLNCAAAEIETLADADCEEATKKQALDAARRFRAAASR</sequence>
<reference evidence="2 3" key="1">
    <citation type="submission" date="2024-02" db="EMBL/GenBank/DDBJ databases">
        <title>The whole genome sequence of five bacterial samples isolated from Abu Dhabi Sabkha-shore region.</title>
        <authorList>
            <person name="Sudalaimuthuasari N."/>
            <person name="Sarfraz B."/>
            <person name="Tuyisabe J.D."/>
            <person name="Mugisha Ntwali L.D.M."/>
            <person name="Ali A.I.A.A."/>
            <person name="Almansoori S.Z.A."/>
            <person name="Alajami H.S.A."/>
            <person name="Almeqbaali A.A.S."/>
            <person name="Kundu B."/>
            <person name="Saeed E.E."/>
            <person name="Sukumarinath V."/>
            <person name="Mishra A.K."/>
            <person name="Hazzouri K.M."/>
            <person name="Almaskari R."/>
            <person name="Sharma A.K."/>
            <person name="Amiri K.M.A."/>
        </authorList>
    </citation>
    <scope>NUCLEOTIDE SEQUENCE [LARGE SCALE GENOMIC DNA]</scope>
    <source>
        <strain evidence="3">kcgeb_sd</strain>
    </source>
</reference>
<evidence type="ECO:0000313" key="3">
    <source>
        <dbReference type="Proteomes" id="UP001335183"/>
    </source>
</evidence>
<protein>
    <submittedName>
        <fullName evidence="2">Uncharacterized protein</fullName>
    </submittedName>
</protein>
<proteinExistence type="predicted"/>
<evidence type="ECO:0000313" key="2">
    <source>
        <dbReference type="EMBL" id="WWA48202.1"/>
    </source>
</evidence>
<dbReference type="RefSeq" id="WP_338447087.1">
    <property type="nucleotide sequence ID" value="NZ_CP144918.1"/>
</dbReference>
<accession>A0ABZ2D5F3</accession>
<dbReference type="EMBL" id="CP144918">
    <property type="protein sequence ID" value="WWA48202.1"/>
    <property type="molecule type" value="Genomic_DNA"/>
</dbReference>